<keyword evidence="2" id="KW-0614">Plasmid</keyword>
<accession>O52873</accession>
<protein>
    <submittedName>
        <fullName evidence="2">Uncharacterized protein</fullName>
    </submittedName>
</protein>
<keyword evidence="1" id="KW-0812">Transmembrane</keyword>
<keyword evidence="1" id="KW-0472">Membrane</keyword>
<name>O52873_COXBE</name>
<sequence length="103" mass="12086">MMLMFFIKKGIEKFLESATLAFKKHKGLLLVPSLVLFMWFPISSIIDAYLIVQYGILAIWWLCVDLYTTYLLASLIRESLKRLAMIPGSWYDFDYFFGRNDLA</sequence>
<organism evidence="2">
    <name type="scientific">Coxiella burnetii</name>
    <dbReference type="NCBI Taxonomy" id="777"/>
    <lineage>
        <taxon>Bacteria</taxon>
        <taxon>Pseudomonadati</taxon>
        <taxon>Pseudomonadota</taxon>
        <taxon>Gammaproteobacteria</taxon>
        <taxon>Legionellales</taxon>
        <taxon>Coxiellaceae</taxon>
        <taxon>Coxiella</taxon>
    </lineage>
</organism>
<reference evidence="2" key="1">
    <citation type="submission" date="1998-03" db="EMBL/GenBank/DDBJ databases">
        <authorList>
            <person name="Lautenschlaeger S."/>
            <person name="Jaeger C."/>
            <person name="Willems H."/>
            <person name="Baljer G."/>
        </authorList>
    </citation>
    <scope>NUCLEOTIDE SEQUENCE</scope>
    <source>
        <strain evidence="2">Priscilla Q177</strain>
        <plasmid evidence="2">QpRS</plasmid>
    </source>
</reference>
<geneLocation type="plasmid" evidence="2">
    <name>QpRS</name>
</geneLocation>
<feature type="transmembrane region" description="Helical" evidence="1">
    <location>
        <begin position="58"/>
        <end position="76"/>
    </location>
</feature>
<evidence type="ECO:0000256" key="1">
    <source>
        <dbReference type="SAM" id="Phobius"/>
    </source>
</evidence>
<keyword evidence="1" id="KW-1133">Transmembrane helix</keyword>
<feature type="transmembrane region" description="Helical" evidence="1">
    <location>
        <begin position="28"/>
        <end position="52"/>
    </location>
</feature>
<dbReference type="EMBL" id="Y15898">
    <property type="protein sequence ID" value="CAA75830.1"/>
    <property type="molecule type" value="Genomic_DNA"/>
</dbReference>
<dbReference type="AlphaFoldDB" id="O52873"/>
<evidence type="ECO:0000313" key="2">
    <source>
        <dbReference type="EMBL" id="CAA75830.1"/>
    </source>
</evidence>
<gene>
    <name evidence="2" type="primary">orf 103</name>
</gene>
<proteinExistence type="predicted"/>